<dbReference type="Proteomes" id="UP000727654">
    <property type="component" value="Unassembled WGS sequence"/>
</dbReference>
<reference evidence="1 2" key="1">
    <citation type="submission" date="2021-08" db="EMBL/GenBank/DDBJ databases">
        <authorList>
            <person name="Peeters C."/>
        </authorList>
    </citation>
    <scope>NUCLEOTIDE SEQUENCE [LARGE SCALE GENOMIC DNA]</scope>
    <source>
        <strain evidence="1 2">LMG 23992</strain>
    </source>
</reference>
<name>A0ABN7Z827_9BURK</name>
<proteinExistence type="predicted"/>
<protein>
    <submittedName>
        <fullName evidence="1">Uncharacterized protein</fullName>
    </submittedName>
</protein>
<dbReference type="EMBL" id="CAJZAI010000012">
    <property type="protein sequence ID" value="CAG9180209.1"/>
    <property type="molecule type" value="Genomic_DNA"/>
</dbReference>
<comment type="caution">
    <text evidence="1">The sequence shown here is derived from an EMBL/GenBank/DDBJ whole genome shotgun (WGS) entry which is preliminary data.</text>
</comment>
<sequence>MSLVNATVEFQTDVASFGEGLVISHDDESGTLVIRDDEGIHWRGAEDHIVVILYPDEQVAHAG</sequence>
<accession>A0ABN7Z827</accession>
<organism evidence="1 2">
    <name type="scientific">Cupriavidus laharis</name>
    <dbReference type="NCBI Taxonomy" id="151654"/>
    <lineage>
        <taxon>Bacteria</taxon>
        <taxon>Pseudomonadati</taxon>
        <taxon>Pseudomonadota</taxon>
        <taxon>Betaproteobacteria</taxon>
        <taxon>Burkholderiales</taxon>
        <taxon>Burkholderiaceae</taxon>
        <taxon>Cupriavidus</taxon>
    </lineage>
</organism>
<keyword evidence="2" id="KW-1185">Reference proteome</keyword>
<evidence type="ECO:0000313" key="1">
    <source>
        <dbReference type="EMBL" id="CAG9180209.1"/>
    </source>
</evidence>
<gene>
    <name evidence="1" type="ORF">LMG23992_04170</name>
</gene>
<evidence type="ECO:0000313" key="2">
    <source>
        <dbReference type="Proteomes" id="UP000727654"/>
    </source>
</evidence>